<name>A0ABW4K0S0_9HYPH</name>
<dbReference type="RefSeq" id="WP_188318863.1">
    <property type="nucleotide sequence ID" value="NZ_JBHUFA010000004.1"/>
</dbReference>
<keyword evidence="2" id="KW-1185">Reference proteome</keyword>
<reference evidence="2" key="1">
    <citation type="journal article" date="2019" name="Int. J. Syst. Evol. Microbiol.">
        <title>The Global Catalogue of Microorganisms (GCM) 10K type strain sequencing project: providing services to taxonomists for standard genome sequencing and annotation.</title>
        <authorList>
            <consortium name="The Broad Institute Genomics Platform"/>
            <consortium name="The Broad Institute Genome Sequencing Center for Infectious Disease"/>
            <person name="Wu L."/>
            <person name="Ma J."/>
        </authorList>
    </citation>
    <scope>NUCLEOTIDE SEQUENCE [LARGE SCALE GENOMIC DNA]</scope>
    <source>
        <strain evidence="2">JCM 3369</strain>
    </source>
</reference>
<accession>A0ABW4K0S0</accession>
<gene>
    <name evidence="1" type="ORF">ACFSC7_13700</name>
</gene>
<evidence type="ECO:0000313" key="2">
    <source>
        <dbReference type="Proteomes" id="UP001597327"/>
    </source>
</evidence>
<sequence length="176" mass="19307">MPMTEALRELEERGEPVLVVDFDNLSCVEATVSNVSEWGCRLNGDQVTELRKNIGIRLPGQIRLMKAQVTAVKKGSASVVLPKVEAKVSDKRRERRNTVKIPVVISDRGGVTEIKGTIIDAGPNGCKILAKDLTSLPEEVMLTLKQFDKPVHGEFAWRSDTAAGLRLVWEEGGMIG</sequence>
<dbReference type="EMBL" id="JBHUFA010000004">
    <property type="protein sequence ID" value="MFD1696576.1"/>
    <property type="molecule type" value="Genomic_DNA"/>
</dbReference>
<comment type="caution">
    <text evidence="1">The sequence shown here is derived from an EMBL/GenBank/DDBJ whole genome shotgun (WGS) entry which is preliminary data.</text>
</comment>
<evidence type="ECO:0000313" key="1">
    <source>
        <dbReference type="EMBL" id="MFD1696576.1"/>
    </source>
</evidence>
<dbReference type="SUPFAM" id="SSF141371">
    <property type="entry name" value="PilZ domain-like"/>
    <property type="match status" value="1"/>
</dbReference>
<protein>
    <submittedName>
        <fullName evidence="1">PilZ domain-containing protein</fullName>
    </submittedName>
</protein>
<organism evidence="1 2">
    <name type="scientific">Roseibium aestuarii</name>
    <dbReference type="NCBI Taxonomy" id="2600299"/>
    <lineage>
        <taxon>Bacteria</taxon>
        <taxon>Pseudomonadati</taxon>
        <taxon>Pseudomonadota</taxon>
        <taxon>Alphaproteobacteria</taxon>
        <taxon>Hyphomicrobiales</taxon>
        <taxon>Stappiaceae</taxon>
        <taxon>Roseibium</taxon>
    </lineage>
</organism>
<proteinExistence type="predicted"/>
<dbReference type="Proteomes" id="UP001597327">
    <property type="component" value="Unassembled WGS sequence"/>
</dbReference>